<evidence type="ECO:0000313" key="2">
    <source>
        <dbReference type="Proteomes" id="UP000238479"/>
    </source>
</evidence>
<sequence>MFYLNPNNLASFSFAAATRIHTSFIYLVQYDLTHYSSRAVSETQLGGVLEVGEVEARVLATELVGGGFGDVVGAEQDSHSVLGESDLGDPFAPMPLPHSSVQLLFGWWGQGTWWS</sequence>
<protein>
    <submittedName>
        <fullName evidence="1">Uncharacterized protein</fullName>
    </submittedName>
</protein>
<gene>
    <name evidence="1" type="ORF">RchiOBHm_Chr6g0245411</name>
</gene>
<comment type="caution">
    <text evidence="1">The sequence shown here is derived from an EMBL/GenBank/DDBJ whole genome shotgun (WGS) entry which is preliminary data.</text>
</comment>
<proteinExistence type="predicted"/>
<reference evidence="1 2" key="1">
    <citation type="journal article" date="2018" name="Nat. Genet.">
        <title>The Rosa genome provides new insights in the design of modern roses.</title>
        <authorList>
            <person name="Bendahmane M."/>
        </authorList>
    </citation>
    <scope>NUCLEOTIDE SEQUENCE [LARGE SCALE GENOMIC DNA]</scope>
    <source>
        <strain evidence="2">cv. Old Blush</strain>
    </source>
</reference>
<organism evidence="1 2">
    <name type="scientific">Rosa chinensis</name>
    <name type="common">China rose</name>
    <dbReference type="NCBI Taxonomy" id="74649"/>
    <lineage>
        <taxon>Eukaryota</taxon>
        <taxon>Viridiplantae</taxon>
        <taxon>Streptophyta</taxon>
        <taxon>Embryophyta</taxon>
        <taxon>Tracheophyta</taxon>
        <taxon>Spermatophyta</taxon>
        <taxon>Magnoliopsida</taxon>
        <taxon>eudicotyledons</taxon>
        <taxon>Gunneridae</taxon>
        <taxon>Pentapetalae</taxon>
        <taxon>rosids</taxon>
        <taxon>fabids</taxon>
        <taxon>Rosales</taxon>
        <taxon>Rosaceae</taxon>
        <taxon>Rosoideae</taxon>
        <taxon>Rosoideae incertae sedis</taxon>
        <taxon>Rosa</taxon>
    </lineage>
</organism>
<dbReference type="Gramene" id="PRQ21996">
    <property type="protein sequence ID" value="PRQ21996"/>
    <property type="gene ID" value="RchiOBHm_Chr6g0245411"/>
</dbReference>
<name>A0A2P6PJ92_ROSCH</name>
<keyword evidence="2" id="KW-1185">Reference proteome</keyword>
<dbReference type="AlphaFoldDB" id="A0A2P6PJ92"/>
<accession>A0A2P6PJ92</accession>
<dbReference type="Proteomes" id="UP000238479">
    <property type="component" value="Chromosome 6"/>
</dbReference>
<evidence type="ECO:0000313" key="1">
    <source>
        <dbReference type="EMBL" id="PRQ21996.1"/>
    </source>
</evidence>
<dbReference type="EMBL" id="PDCK01000044">
    <property type="protein sequence ID" value="PRQ21996.1"/>
    <property type="molecule type" value="Genomic_DNA"/>
</dbReference>